<name>A0AAJ6W0G7_9ACAR</name>
<dbReference type="PRINTS" id="PR00081">
    <property type="entry name" value="GDHRDH"/>
</dbReference>
<dbReference type="Pfam" id="PF13561">
    <property type="entry name" value="adh_short_C2"/>
    <property type="match status" value="1"/>
</dbReference>
<dbReference type="InterPro" id="IPR002347">
    <property type="entry name" value="SDR_fam"/>
</dbReference>
<dbReference type="GO" id="GO:0005739">
    <property type="term" value="C:mitochondrion"/>
    <property type="evidence" value="ECO:0007669"/>
    <property type="project" value="TreeGrafter"/>
</dbReference>
<dbReference type="PANTHER" id="PTHR43658">
    <property type="entry name" value="SHORT-CHAIN DEHYDROGENASE/REDUCTASE"/>
    <property type="match status" value="1"/>
</dbReference>
<reference evidence="3" key="1">
    <citation type="submission" date="2025-08" db="UniProtKB">
        <authorList>
            <consortium name="RefSeq"/>
        </authorList>
    </citation>
    <scope>IDENTIFICATION</scope>
</reference>
<evidence type="ECO:0000313" key="3">
    <source>
        <dbReference type="RefSeq" id="XP_003747640.1"/>
    </source>
</evidence>
<dbReference type="Gene3D" id="3.40.50.720">
    <property type="entry name" value="NAD(P)-binding Rossmann-like Domain"/>
    <property type="match status" value="1"/>
</dbReference>
<dbReference type="GeneID" id="100905404"/>
<dbReference type="CDD" id="cd05369">
    <property type="entry name" value="TER_DECR_SDR_a"/>
    <property type="match status" value="1"/>
</dbReference>
<dbReference type="GO" id="GO:0006635">
    <property type="term" value="P:fatty acid beta-oxidation"/>
    <property type="evidence" value="ECO:0007669"/>
    <property type="project" value="TreeGrafter"/>
</dbReference>
<dbReference type="SUPFAM" id="SSF51735">
    <property type="entry name" value="NAD(P)-binding Rossmann-fold domains"/>
    <property type="match status" value="1"/>
</dbReference>
<dbReference type="AlphaFoldDB" id="A0AAJ6W0G7"/>
<keyword evidence="1" id="KW-0560">Oxidoreductase</keyword>
<dbReference type="InterPro" id="IPR036291">
    <property type="entry name" value="NAD(P)-bd_dom_sf"/>
</dbReference>
<dbReference type="GO" id="GO:0008670">
    <property type="term" value="F:2,4-dienoyl-CoA reductase (NADPH) activity"/>
    <property type="evidence" value="ECO:0007669"/>
    <property type="project" value="TreeGrafter"/>
</dbReference>
<keyword evidence="2" id="KW-1185">Reference proteome</keyword>
<accession>A0AAJ6W0G7</accession>
<dbReference type="RefSeq" id="XP_003747640.1">
    <property type="nucleotide sequence ID" value="XM_003747592.1"/>
</dbReference>
<sequence>MIPSSAKRMASFYSAVKTPMMPKDALKNKVALVTGGATGLGKAMTEMFLKCGASACIMSRSEDTLKQAAAELQEKTGGKVVYYAADVRDPTKVSDAVSHCVAELGLPNIVVNNAAGNFIAPSERLSPNAFKTIVDIVLIGTANVTLDVRCPPVQILWGKELIAAKQPASFLAISATYTNHGSGYVVPSASAKSGVETLYQSLASEWTKYGMRFNVISPGAIPTKGAFSRLDPAGLFKEQIDLLGPPNWRTGEPEELANLATYVVSDFASWLNGEVIRLDGGMMSYIAAEFNQLSKVDSEQWDAMEKMIRSTKGS</sequence>
<proteinExistence type="predicted"/>
<protein>
    <submittedName>
        <fullName evidence="3">2,4-dienoyl-CoA reductase, mitochondrial</fullName>
    </submittedName>
</protein>
<dbReference type="KEGG" id="goe:100905404"/>
<dbReference type="Proteomes" id="UP000694867">
    <property type="component" value="Unplaced"/>
</dbReference>
<dbReference type="PANTHER" id="PTHR43658:SF8">
    <property type="entry name" value="17-BETA-HYDROXYSTEROID DEHYDROGENASE 14-RELATED"/>
    <property type="match status" value="1"/>
</dbReference>
<evidence type="ECO:0000313" key="2">
    <source>
        <dbReference type="Proteomes" id="UP000694867"/>
    </source>
</evidence>
<gene>
    <name evidence="3" type="primary">LOC100905404</name>
</gene>
<evidence type="ECO:0000256" key="1">
    <source>
        <dbReference type="ARBA" id="ARBA00023002"/>
    </source>
</evidence>
<organism evidence="2 3">
    <name type="scientific">Galendromus occidentalis</name>
    <name type="common">western predatory mite</name>
    <dbReference type="NCBI Taxonomy" id="34638"/>
    <lineage>
        <taxon>Eukaryota</taxon>
        <taxon>Metazoa</taxon>
        <taxon>Ecdysozoa</taxon>
        <taxon>Arthropoda</taxon>
        <taxon>Chelicerata</taxon>
        <taxon>Arachnida</taxon>
        <taxon>Acari</taxon>
        <taxon>Parasitiformes</taxon>
        <taxon>Mesostigmata</taxon>
        <taxon>Gamasina</taxon>
        <taxon>Phytoseioidea</taxon>
        <taxon>Phytoseiidae</taxon>
        <taxon>Typhlodrominae</taxon>
        <taxon>Galendromus</taxon>
    </lineage>
</organism>